<accession>A0A1C1A1D8</accession>
<feature type="domain" description="Glycosyltransferase 2-like" evidence="1">
    <location>
        <begin position="5"/>
        <end position="140"/>
    </location>
</feature>
<gene>
    <name evidence="2" type="ORF">A8709_26295</name>
</gene>
<dbReference type="InterPro" id="IPR029044">
    <property type="entry name" value="Nucleotide-diphossugar_trans"/>
</dbReference>
<reference evidence="3" key="1">
    <citation type="submission" date="2016-05" db="EMBL/GenBank/DDBJ databases">
        <title>Paenibacillus oryzae. sp. nov., isolated from the rice root.</title>
        <authorList>
            <person name="Zhang J."/>
            <person name="Zhang X."/>
        </authorList>
    </citation>
    <scope>NUCLEOTIDE SEQUENCE [LARGE SCALE GENOMIC DNA]</scope>
    <source>
        <strain evidence="3">KCTC13222</strain>
    </source>
</reference>
<evidence type="ECO:0000313" key="3">
    <source>
        <dbReference type="Proteomes" id="UP000093309"/>
    </source>
</evidence>
<dbReference type="Gene3D" id="3.90.550.10">
    <property type="entry name" value="Spore Coat Polysaccharide Biosynthesis Protein SpsA, Chain A"/>
    <property type="match status" value="1"/>
</dbReference>
<proteinExistence type="predicted"/>
<protein>
    <submittedName>
        <fullName evidence="2">Glycosyl transferase</fullName>
    </submittedName>
</protein>
<dbReference type="Pfam" id="PF00535">
    <property type="entry name" value="Glycos_transf_2"/>
    <property type="match status" value="1"/>
</dbReference>
<keyword evidence="2" id="KW-0808">Transferase</keyword>
<dbReference type="STRING" id="512399.A8709_26295"/>
<organism evidence="2 3">
    <name type="scientific">Paenibacillus pectinilyticus</name>
    <dbReference type="NCBI Taxonomy" id="512399"/>
    <lineage>
        <taxon>Bacteria</taxon>
        <taxon>Bacillati</taxon>
        <taxon>Bacillota</taxon>
        <taxon>Bacilli</taxon>
        <taxon>Bacillales</taxon>
        <taxon>Paenibacillaceae</taxon>
        <taxon>Paenibacillus</taxon>
    </lineage>
</organism>
<dbReference type="RefSeq" id="WP_065853190.1">
    <property type="nucleotide sequence ID" value="NZ_LYPC01000020.1"/>
</dbReference>
<sequence length="361" mass="41504">MISISLCMIVKNEEQALGRCLHSVRDVADEIIIVDTGSTDRTKEIAASFGAVIYDFAWIDDFGAARNYSFSKATQSYILWLDADDEFEEIDRIKLVALKQTLDPSVDSVSMNYHLSFDATGKVTSSLRRNRLVKRERDFQWEGPVHEVLIVGGKILAADVAVTHKKDKEHTDRNLRIYRKREEAKEDFSPRDLYYFANELRDHGLHTEAIAYYERFLDTKKGWIEDVYSTCLKIGDSYGVLKNNEAQIRAYFRALAYDKPRAEMCCRVGAYFLEHHAVGLAAYWYETATTLGTPEGLMGRVDHAAWTWLPHLQLCLCYDRLGDKERANVHNEKAFEYQPNHPSILHNRAYFAKVLRKGPAE</sequence>
<dbReference type="SUPFAM" id="SSF53448">
    <property type="entry name" value="Nucleotide-diphospho-sugar transferases"/>
    <property type="match status" value="1"/>
</dbReference>
<dbReference type="OrthoDB" id="9815923at2"/>
<dbReference type="AlphaFoldDB" id="A0A1C1A1D8"/>
<dbReference type="InterPro" id="IPR011990">
    <property type="entry name" value="TPR-like_helical_dom_sf"/>
</dbReference>
<dbReference type="Gene3D" id="1.25.40.10">
    <property type="entry name" value="Tetratricopeptide repeat domain"/>
    <property type="match status" value="1"/>
</dbReference>
<name>A0A1C1A1D8_9BACL</name>
<keyword evidence="3" id="KW-1185">Reference proteome</keyword>
<dbReference type="PANTHER" id="PTHR43630:SF2">
    <property type="entry name" value="GLYCOSYLTRANSFERASE"/>
    <property type="match status" value="1"/>
</dbReference>
<dbReference type="GO" id="GO:0016740">
    <property type="term" value="F:transferase activity"/>
    <property type="evidence" value="ECO:0007669"/>
    <property type="project" value="UniProtKB-KW"/>
</dbReference>
<dbReference type="PANTHER" id="PTHR43630">
    <property type="entry name" value="POLY-BETA-1,6-N-ACETYL-D-GLUCOSAMINE SYNTHASE"/>
    <property type="match status" value="1"/>
</dbReference>
<dbReference type="Proteomes" id="UP000093309">
    <property type="component" value="Unassembled WGS sequence"/>
</dbReference>
<evidence type="ECO:0000259" key="1">
    <source>
        <dbReference type="Pfam" id="PF00535"/>
    </source>
</evidence>
<dbReference type="EMBL" id="LYPC01000020">
    <property type="protein sequence ID" value="OCT14338.1"/>
    <property type="molecule type" value="Genomic_DNA"/>
</dbReference>
<dbReference type="CDD" id="cd02511">
    <property type="entry name" value="Beta4Glucosyltransferase"/>
    <property type="match status" value="1"/>
</dbReference>
<dbReference type="InterPro" id="IPR001173">
    <property type="entry name" value="Glyco_trans_2-like"/>
</dbReference>
<evidence type="ECO:0000313" key="2">
    <source>
        <dbReference type="EMBL" id="OCT14338.1"/>
    </source>
</evidence>
<dbReference type="SUPFAM" id="SSF48452">
    <property type="entry name" value="TPR-like"/>
    <property type="match status" value="1"/>
</dbReference>
<comment type="caution">
    <text evidence="2">The sequence shown here is derived from an EMBL/GenBank/DDBJ whole genome shotgun (WGS) entry which is preliminary data.</text>
</comment>